<dbReference type="AlphaFoldDB" id="A0A5J4X733"/>
<dbReference type="Proteomes" id="UP000324800">
    <property type="component" value="Unassembled WGS sequence"/>
</dbReference>
<evidence type="ECO:0000313" key="2">
    <source>
        <dbReference type="EMBL" id="KAA6402475.1"/>
    </source>
</evidence>
<gene>
    <name evidence="2" type="ORF">EZS28_002009</name>
</gene>
<name>A0A5J4X733_9EUKA</name>
<comment type="caution">
    <text evidence="2">The sequence shown here is derived from an EMBL/GenBank/DDBJ whole genome shotgun (WGS) entry which is preliminary data.</text>
</comment>
<sequence>MNILITKDRRHQLIEYVKQFIKKTYRHTIIKIKETATLIGRLNFLRARFKQASLCLMLQDSAKTKVIKVQYWTGMMVSLLKTLKELYQLIKKIAENKKIINIKLEYTINSSNRCLSPRMRSNTRTRLRRGSSSTRSMVKLPDTLDKQQKRTASHSLKNFNFRKSLRRAADNQYPNQIRQIYCSIRFKKIKSIINFSTNSEGDIFYLPTIEYEINNIACSGKDQYNYKFTQQIVQIRSLSTSSNLPGSNKNDMEYLTNFRSDRIINNKIITSIRYNEHKGLTSPMDRCILRHTDERNPTSILSNPNIVKSNFISQQQGDFSNSNSTMVAGPAMVYKFNESVKQVLYPWTVKPMPNQETKHKKPQKNFPPGKIAAFLMDQKWKKEESSQFSRQIKQEFFRVVQQLLINGWRFEIQRHYLYAMRTLAEFTYDHGLSIDQLLSISPRFLLLEVINWFTRWNPSVSSVNTLQSCLKTILSLTFDTPQITSTPSQFAYRAVLNCKIINKKYYNIWVIRQLLDYWRSLPYDKDISNIEIQTKLASLLLSLCFIRINEAAEINLAISNIDYRNQTVIFCSSSKTNNLIEQQEIRRTGYPKVQPNSTLDTQHNGLYLHDRMNSEHFANQFWQLDGQLADKRRSSLWLNSHLHEIDISEATEYSFKHVASMELARQELETTKLNNFTHLCVFSRAASNYYIHSANAAIDDIASQLVGSHGQSDATQTISQQRGRAIERSDINTLPECYWQHFDNSTLLWSLIVQPLALPFYETLPVGGGIEPNDSMRARRDMIYIDQYDNDDMSRQQGYRCSWNDNRLEHRRCFYKDNQQQ</sequence>
<accession>A0A5J4X733</accession>
<evidence type="ECO:0008006" key="4">
    <source>
        <dbReference type="Google" id="ProtNLM"/>
    </source>
</evidence>
<evidence type="ECO:0000256" key="1">
    <source>
        <dbReference type="SAM" id="MobiDB-lite"/>
    </source>
</evidence>
<feature type="region of interest" description="Disordered" evidence="1">
    <location>
        <begin position="115"/>
        <end position="135"/>
    </location>
</feature>
<organism evidence="2 3">
    <name type="scientific">Streblomastix strix</name>
    <dbReference type="NCBI Taxonomy" id="222440"/>
    <lineage>
        <taxon>Eukaryota</taxon>
        <taxon>Metamonada</taxon>
        <taxon>Preaxostyla</taxon>
        <taxon>Oxymonadida</taxon>
        <taxon>Streblomastigidae</taxon>
        <taxon>Streblomastix</taxon>
    </lineage>
</organism>
<proteinExistence type="predicted"/>
<evidence type="ECO:0000313" key="3">
    <source>
        <dbReference type="Proteomes" id="UP000324800"/>
    </source>
</evidence>
<reference evidence="2 3" key="1">
    <citation type="submission" date="2019-03" db="EMBL/GenBank/DDBJ databases">
        <title>Single cell metagenomics reveals metabolic interactions within the superorganism composed of flagellate Streblomastix strix and complex community of Bacteroidetes bacteria on its surface.</title>
        <authorList>
            <person name="Treitli S.C."/>
            <person name="Kolisko M."/>
            <person name="Husnik F."/>
            <person name="Keeling P."/>
            <person name="Hampl V."/>
        </authorList>
    </citation>
    <scope>NUCLEOTIDE SEQUENCE [LARGE SCALE GENOMIC DNA]</scope>
    <source>
        <strain evidence="2">ST1C</strain>
    </source>
</reference>
<dbReference type="EMBL" id="SNRW01000229">
    <property type="protein sequence ID" value="KAA6402475.1"/>
    <property type="molecule type" value="Genomic_DNA"/>
</dbReference>
<protein>
    <recommendedName>
        <fullName evidence="4">Tyr recombinase domain-containing protein</fullName>
    </recommendedName>
</protein>